<keyword evidence="1" id="KW-0805">Transcription regulation</keyword>
<dbReference type="AlphaFoldDB" id="A0A845SI35"/>
<dbReference type="SUPFAM" id="SSF46785">
    <property type="entry name" value="Winged helix' DNA-binding domain"/>
    <property type="match status" value="1"/>
</dbReference>
<dbReference type="GO" id="GO:0003677">
    <property type="term" value="F:DNA binding"/>
    <property type="evidence" value="ECO:0007669"/>
    <property type="project" value="UniProtKB-KW"/>
</dbReference>
<dbReference type="SMART" id="SM00866">
    <property type="entry name" value="UTRA"/>
    <property type="match status" value="1"/>
</dbReference>
<name>A0A845SI35_9GAMM</name>
<dbReference type="Pfam" id="PF07702">
    <property type="entry name" value="UTRA"/>
    <property type="match status" value="1"/>
</dbReference>
<dbReference type="PRINTS" id="PR00035">
    <property type="entry name" value="HTHGNTR"/>
</dbReference>
<dbReference type="Pfam" id="PF00392">
    <property type="entry name" value="GntR"/>
    <property type="match status" value="1"/>
</dbReference>
<dbReference type="GO" id="GO:0003700">
    <property type="term" value="F:DNA-binding transcription factor activity"/>
    <property type="evidence" value="ECO:0007669"/>
    <property type="project" value="InterPro"/>
</dbReference>
<evidence type="ECO:0000313" key="6">
    <source>
        <dbReference type="Proteomes" id="UP000461443"/>
    </source>
</evidence>
<dbReference type="Proteomes" id="UP000461443">
    <property type="component" value="Unassembled WGS sequence"/>
</dbReference>
<dbReference type="PROSITE" id="PS50949">
    <property type="entry name" value="HTH_GNTR"/>
    <property type="match status" value="1"/>
</dbReference>
<organism evidence="5 6">
    <name type="scientific">Acerihabitans arboris</name>
    <dbReference type="NCBI Taxonomy" id="2691583"/>
    <lineage>
        <taxon>Bacteria</taxon>
        <taxon>Pseudomonadati</taxon>
        <taxon>Pseudomonadota</taxon>
        <taxon>Gammaproteobacteria</taxon>
        <taxon>Enterobacterales</taxon>
        <taxon>Pectobacteriaceae</taxon>
        <taxon>Acerihabitans</taxon>
    </lineage>
</organism>
<feature type="domain" description="HTH gntR-type" evidence="4">
    <location>
        <begin position="15"/>
        <end position="83"/>
    </location>
</feature>
<evidence type="ECO:0000256" key="2">
    <source>
        <dbReference type="ARBA" id="ARBA00023125"/>
    </source>
</evidence>
<dbReference type="CDD" id="cd07377">
    <property type="entry name" value="WHTH_GntR"/>
    <property type="match status" value="1"/>
</dbReference>
<sequence length="244" mass="28091">MSITTRNSLRQNAAVPLYKQLKEQILSDIGSGRLNEGEKIPTEVELSELYNISRVTVRNAVKELVDDNILIKKQGKGTFVCPAKIERKVEHLLSFSAACQAQRLTTRSRVVTHKILADYRDVRQWLALDDDDQILYIQRIRYAGDAPLMLENNYYSYHKFKFLIAEDLSGSLYQLLAEKYHIHPTHAGDTTLELVKVHGGHAALLQKPLGESLFLMKTLILDEHRHPLHYGEQYIIGERYLFKF</sequence>
<dbReference type="InterPro" id="IPR036390">
    <property type="entry name" value="WH_DNA-bd_sf"/>
</dbReference>
<comment type="caution">
    <text evidence="5">The sequence shown here is derived from an EMBL/GenBank/DDBJ whole genome shotgun (WGS) entry which is preliminary data.</text>
</comment>
<reference evidence="5 6" key="2">
    <citation type="submission" date="2020-02" db="EMBL/GenBank/DDBJ databases">
        <title>The new genus of Enterobacteriales.</title>
        <authorList>
            <person name="Kim I.S."/>
        </authorList>
    </citation>
    <scope>NUCLEOTIDE SEQUENCE [LARGE SCALE GENOMIC DNA]</scope>
    <source>
        <strain evidence="5 6">SAP-6</strain>
    </source>
</reference>
<dbReference type="Gene3D" id="3.40.1410.10">
    <property type="entry name" value="Chorismate lyase-like"/>
    <property type="match status" value="1"/>
</dbReference>
<dbReference type="RefSeq" id="WP_162364980.1">
    <property type="nucleotide sequence ID" value="NZ_WUBS01000003.1"/>
</dbReference>
<proteinExistence type="predicted"/>
<dbReference type="FunFam" id="1.10.10.10:FF:000079">
    <property type="entry name" value="GntR family transcriptional regulator"/>
    <property type="match status" value="1"/>
</dbReference>
<dbReference type="SMART" id="SM00345">
    <property type="entry name" value="HTH_GNTR"/>
    <property type="match status" value="1"/>
</dbReference>
<dbReference type="SUPFAM" id="SSF64288">
    <property type="entry name" value="Chorismate lyase-like"/>
    <property type="match status" value="1"/>
</dbReference>
<dbReference type="GO" id="GO:0045892">
    <property type="term" value="P:negative regulation of DNA-templated transcription"/>
    <property type="evidence" value="ECO:0007669"/>
    <property type="project" value="TreeGrafter"/>
</dbReference>
<accession>A0A845SI35</accession>
<dbReference type="EMBL" id="WUBS01000003">
    <property type="protein sequence ID" value="NDL62271.1"/>
    <property type="molecule type" value="Genomic_DNA"/>
</dbReference>
<dbReference type="InterPro" id="IPR036388">
    <property type="entry name" value="WH-like_DNA-bd_sf"/>
</dbReference>
<dbReference type="PANTHER" id="PTHR44846:SF1">
    <property type="entry name" value="MANNOSYL-D-GLYCERATE TRANSPORT_METABOLISM SYSTEM REPRESSOR MNGR-RELATED"/>
    <property type="match status" value="1"/>
</dbReference>
<keyword evidence="6" id="KW-1185">Reference proteome</keyword>
<dbReference type="InterPro" id="IPR000524">
    <property type="entry name" value="Tscrpt_reg_HTH_GntR"/>
</dbReference>
<dbReference type="Gene3D" id="1.10.10.10">
    <property type="entry name" value="Winged helix-like DNA-binding domain superfamily/Winged helix DNA-binding domain"/>
    <property type="match status" value="1"/>
</dbReference>
<evidence type="ECO:0000256" key="3">
    <source>
        <dbReference type="ARBA" id="ARBA00023163"/>
    </source>
</evidence>
<evidence type="ECO:0000256" key="1">
    <source>
        <dbReference type="ARBA" id="ARBA00023015"/>
    </source>
</evidence>
<keyword evidence="2" id="KW-0238">DNA-binding</keyword>
<gene>
    <name evidence="5" type="ORF">GRH90_05825</name>
</gene>
<dbReference type="InterPro" id="IPR050679">
    <property type="entry name" value="Bact_HTH_transcr_reg"/>
</dbReference>
<dbReference type="InterPro" id="IPR011663">
    <property type="entry name" value="UTRA"/>
</dbReference>
<protein>
    <submittedName>
        <fullName evidence="5">UTRA domain-containing protein</fullName>
    </submittedName>
</protein>
<evidence type="ECO:0000313" key="5">
    <source>
        <dbReference type="EMBL" id="NDL62271.1"/>
    </source>
</evidence>
<evidence type="ECO:0000259" key="4">
    <source>
        <dbReference type="PROSITE" id="PS50949"/>
    </source>
</evidence>
<dbReference type="InterPro" id="IPR028978">
    <property type="entry name" value="Chorismate_lyase_/UTRA_dom_sf"/>
</dbReference>
<reference evidence="5 6" key="1">
    <citation type="submission" date="2019-12" db="EMBL/GenBank/DDBJ databases">
        <authorList>
            <person name="Lee S.D."/>
        </authorList>
    </citation>
    <scope>NUCLEOTIDE SEQUENCE [LARGE SCALE GENOMIC DNA]</scope>
    <source>
        <strain evidence="5 6">SAP-6</strain>
    </source>
</reference>
<dbReference type="PANTHER" id="PTHR44846">
    <property type="entry name" value="MANNOSYL-D-GLYCERATE TRANSPORT/METABOLISM SYSTEM REPRESSOR MNGR-RELATED"/>
    <property type="match status" value="1"/>
</dbReference>
<keyword evidence="3" id="KW-0804">Transcription</keyword>